<comment type="caution">
    <text evidence="1">The sequence shown here is derived from an EMBL/GenBank/DDBJ whole genome shotgun (WGS) entry which is preliminary data.</text>
</comment>
<evidence type="ECO:0000313" key="2">
    <source>
        <dbReference type="Proteomes" id="UP001198862"/>
    </source>
</evidence>
<dbReference type="InterPro" id="IPR008775">
    <property type="entry name" value="Phytyl_CoA_dOase-like"/>
</dbReference>
<keyword evidence="1" id="KW-0560">Oxidoreductase</keyword>
<gene>
    <name evidence="1" type="ORF">LJ725_21135</name>
</gene>
<proteinExistence type="predicted"/>
<reference evidence="1 2" key="1">
    <citation type="submission" date="2021-11" db="EMBL/GenBank/DDBJ databases">
        <authorList>
            <person name="Lee D.-H."/>
            <person name="Kim S.-B."/>
        </authorList>
    </citation>
    <scope>NUCLEOTIDE SEQUENCE [LARGE SCALE GENOMIC DNA]</scope>
    <source>
        <strain evidence="1 2">KCTC 52223</strain>
    </source>
</reference>
<dbReference type="Pfam" id="PF05721">
    <property type="entry name" value="PhyH"/>
    <property type="match status" value="1"/>
</dbReference>
<name>A0ABS8KZG8_9HYPH</name>
<keyword evidence="1" id="KW-0223">Dioxygenase</keyword>
<sequence length="331" mass="36918">MRASPQQLALAAEALLKESELPPEAMQRRFEEALDPDRWRQLVPFGSIGEEQRVGDEAAQLCEEDSAREERRLARDGYFRLHGVFDPGRISRMRRIVEAVRADGWPVAFAFVFDDFWTIARSPAVAAFLERTVGEGYFQNTVVWAHWVWGGRGAAGWSPHDDYRDSGETFLSLWIPLSDATVDNGCMFLLPAAASREVSTAVEEQRDLAPRAFRRLLQEVIALPVPAGSLIGWRGDLVHWGGANAGGVEPRLSLALEFRSRDAKASRFESPLIDPRASLPPFRLRLFAIVKALREYTKFEPVLARYLPLAERIFAETADASAAVSKAPPAS</sequence>
<dbReference type="RefSeq" id="WP_230552808.1">
    <property type="nucleotide sequence ID" value="NZ_JAJISD010000010.1"/>
</dbReference>
<organism evidence="1 2">
    <name type="scientific">Reyranella aquatilis</name>
    <dbReference type="NCBI Taxonomy" id="2035356"/>
    <lineage>
        <taxon>Bacteria</taxon>
        <taxon>Pseudomonadati</taxon>
        <taxon>Pseudomonadota</taxon>
        <taxon>Alphaproteobacteria</taxon>
        <taxon>Hyphomicrobiales</taxon>
        <taxon>Reyranellaceae</taxon>
        <taxon>Reyranella</taxon>
    </lineage>
</organism>
<dbReference type="PANTHER" id="PTHR20883">
    <property type="entry name" value="PHYTANOYL-COA DIOXYGENASE DOMAIN CONTAINING 1"/>
    <property type="match status" value="1"/>
</dbReference>
<protein>
    <submittedName>
        <fullName evidence="1">Phytanoyl-CoA dioxygenase family protein</fullName>
    </submittedName>
</protein>
<dbReference type="SUPFAM" id="SSF51197">
    <property type="entry name" value="Clavaminate synthase-like"/>
    <property type="match status" value="1"/>
</dbReference>
<dbReference type="PANTHER" id="PTHR20883:SF51">
    <property type="entry name" value="PHYTANOYL-COA HYDROXYLASE"/>
    <property type="match status" value="1"/>
</dbReference>
<dbReference type="Proteomes" id="UP001198862">
    <property type="component" value="Unassembled WGS sequence"/>
</dbReference>
<evidence type="ECO:0000313" key="1">
    <source>
        <dbReference type="EMBL" id="MCC8431486.1"/>
    </source>
</evidence>
<accession>A0ABS8KZG8</accession>
<dbReference type="EMBL" id="JAJISD010000010">
    <property type="protein sequence ID" value="MCC8431486.1"/>
    <property type="molecule type" value="Genomic_DNA"/>
</dbReference>
<dbReference type="GO" id="GO:0051213">
    <property type="term" value="F:dioxygenase activity"/>
    <property type="evidence" value="ECO:0007669"/>
    <property type="project" value="UniProtKB-KW"/>
</dbReference>
<dbReference type="Gene3D" id="2.60.120.620">
    <property type="entry name" value="q2cbj1_9rhob like domain"/>
    <property type="match status" value="1"/>
</dbReference>
<keyword evidence="2" id="KW-1185">Reference proteome</keyword>